<evidence type="ECO:0000256" key="1">
    <source>
        <dbReference type="SAM" id="Phobius"/>
    </source>
</evidence>
<reference evidence="2 3" key="1">
    <citation type="submission" date="2015-12" db="EMBL/GenBank/DDBJ databases">
        <title>The genome of Folsomia candida.</title>
        <authorList>
            <person name="Faddeeva A."/>
            <person name="Derks M.F."/>
            <person name="Anvar Y."/>
            <person name="Smit S."/>
            <person name="Van Straalen N."/>
            <person name="Roelofs D."/>
        </authorList>
    </citation>
    <scope>NUCLEOTIDE SEQUENCE [LARGE SCALE GENOMIC DNA]</scope>
    <source>
        <strain evidence="2 3">VU population</strain>
        <tissue evidence="2">Whole body</tissue>
    </source>
</reference>
<comment type="caution">
    <text evidence="2">The sequence shown here is derived from an EMBL/GenBank/DDBJ whole genome shotgun (WGS) entry which is preliminary data.</text>
</comment>
<dbReference type="Proteomes" id="UP000198287">
    <property type="component" value="Unassembled WGS sequence"/>
</dbReference>
<keyword evidence="1" id="KW-1133">Transmembrane helix</keyword>
<organism evidence="2 3">
    <name type="scientific">Folsomia candida</name>
    <name type="common">Springtail</name>
    <dbReference type="NCBI Taxonomy" id="158441"/>
    <lineage>
        <taxon>Eukaryota</taxon>
        <taxon>Metazoa</taxon>
        <taxon>Ecdysozoa</taxon>
        <taxon>Arthropoda</taxon>
        <taxon>Hexapoda</taxon>
        <taxon>Collembola</taxon>
        <taxon>Entomobryomorpha</taxon>
        <taxon>Isotomoidea</taxon>
        <taxon>Isotomidae</taxon>
        <taxon>Proisotominae</taxon>
        <taxon>Folsomia</taxon>
    </lineage>
</organism>
<dbReference type="EMBL" id="LNIX01000027">
    <property type="protein sequence ID" value="OXA42080.1"/>
    <property type="molecule type" value="Genomic_DNA"/>
</dbReference>
<keyword evidence="3" id="KW-1185">Reference proteome</keyword>
<keyword evidence="1" id="KW-0812">Transmembrane</keyword>
<sequence>MGVFLEFQREVMFGNFYVPTTPEMHFLSPKHPRELSDLSERNQTKPKKEISERITAEILKCVKTVWCAGSNELTQEFMYLSRIYYWKRWQRSRDILKVTFLRLVFVDLDNSNIPRNFQSMLESGIWRRLEEEQWARDLTGREKKAREHEPDGTDPVALSGSIFTIFILCGVILGLSSVCLGIEVCRKMFLCITGIYDGLKYHISL</sequence>
<name>A0A226DAB3_FOLCA</name>
<evidence type="ECO:0000313" key="3">
    <source>
        <dbReference type="Proteomes" id="UP000198287"/>
    </source>
</evidence>
<proteinExistence type="predicted"/>
<gene>
    <name evidence="2" type="ORF">Fcan01_23305</name>
</gene>
<evidence type="ECO:0000313" key="2">
    <source>
        <dbReference type="EMBL" id="OXA42080.1"/>
    </source>
</evidence>
<dbReference type="AlphaFoldDB" id="A0A226DAB3"/>
<keyword evidence="1" id="KW-0472">Membrane</keyword>
<accession>A0A226DAB3</accession>
<feature type="transmembrane region" description="Helical" evidence="1">
    <location>
        <begin position="156"/>
        <end position="180"/>
    </location>
</feature>
<protein>
    <submittedName>
        <fullName evidence="2">Uncharacterized protein</fullName>
    </submittedName>
</protein>